<dbReference type="Proteomes" id="UP000373449">
    <property type="component" value="Unassembled WGS sequence"/>
</dbReference>
<evidence type="ECO:0000313" key="2">
    <source>
        <dbReference type="Proteomes" id="UP000373449"/>
    </source>
</evidence>
<sequence length="84" mass="8709">MGKGGGSSHTPKEAPDNLKSKQVLSIIDMLCEGQIEGPVNGLQGVYLNKTPVQSEDGTNNFTGVNLQWTAGTPISGLLIGLSVV</sequence>
<evidence type="ECO:0000313" key="1">
    <source>
        <dbReference type="EMBL" id="VFS51183.1"/>
    </source>
</evidence>
<proteinExistence type="predicted"/>
<dbReference type="PANTHER" id="PTHR36251">
    <property type="entry name" value="FELS-1 PROPHAGE HOST SPECIFICITY PROTEIN-RELATED"/>
    <property type="match status" value="1"/>
</dbReference>
<dbReference type="EMBL" id="CAADJA010000002">
    <property type="protein sequence ID" value="VFS51183.1"/>
    <property type="molecule type" value="Genomic_DNA"/>
</dbReference>
<dbReference type="RefSeq" id="WP_218046388.1">
    <property type="nucleotide sequence ID" value="NZ_CAADJA010000002.1"/>
</dbReference>
<dbReference type="InterPro" id="IPR053171">
    <property type="entry name" value="Viral_Tip_Attach_Protein"/>
</dbReference>
<evidence type="ECO:0008006" key="3">
    <source>
        <dbReference type="Google" id="ProtNLM"/>
    </source>
</evidence>
<dbReference type="AlphaFoldDB" id="A0A484ZV12"/>
<protein>
    <recommendedName>
        <fullName evidence="3">Host specificity protein J</fullName>
    </recommendedName>
</protein>
<name>A0A484ZV12_9GAMM</name>
<dbReference type="PANTHER" id="PTHR36251:SF2">
    <property type="entry name" value="GIFSY-2 PROPHAGE HOST SPECIFICITY PROTEIN J, PHAGE LAMBDA"/>
    <property type="match status" value="1"/>
</dbReference>
<organism evidence="1 2">
    <name type="scientific">Budvicia aquatica</name>
    <dbReference type="NCBI Taxonomy" id="82979"/>
    <lineage>
        <taxon>Bacteria</taxon>
        <taxon>Pseudomonadati</taxon>
        <taxon>Pseudomonadota</taxon>
        <taxon>Gammaproteobacteria</taxon>
        <taxon>Enterobacterales</taxon>
        <taxon>Budviciaceae</taxon>
        <taxon>Budvicia</taxon>
    </lineage>
</organism>
<gene>
    <name evidence="1" type="ORF">NCTC12282_04888</name>
</gene>
<accession>A0A484ZV12</accession>
<reference evidence="1 2" key="1">
    <citation type="submission" date="2019-03" db="EMBL/GenBank/DDBJ databases">
        <authorList>
            <consortium name="Pathogen Informatics"/>
        </authorList>
    </citation>
    <scope>NUCLEOTIDE SEQUENCE [LARGE SCALE GENOMIC DNA]</scope>
    <source>
        <strain evidence="1 2">NCTC12282</strain>
    </source>
</reference>